<name>I3YUU3_AEQSU</name>
<evidence type="ECO:0000259" key="2">
    <source>
        <dbReference type="PROSITE" id="PS50164"/>
    </source>
</evidence>
<proteinExistence type="inferred from homology"/>
<dbReference type="PANTHER" id="PTHR34477">
    <property type="entry name" value="UPF0213 PROTEIN YHBQ"/>
    <property type="match status" value="1"/>
</dbReference>
<keyword evidence="3" id="KW-0255">Endonuclease</keyword>
<dbReference type="InterPro" id="IPR050190">
    <property type="entry name" value="UPF0213_domain"/>
</dbReference>
<gene>
    <name evidence="3" type="ordered locus">Aeqsu_1267</name>
</gene>
<organism evidence="3 4">
    <name type="scientific">Aequorivita sublithincola (strain DSM 14238 / LMG 21431 / ACAM 643 / 9-3)</name>
    <dbReference type="NCBI Taxonomy" id="746697"/>
    <lineage>
        <taxon>Bacteria</taxon>
        <taxon>Pseudomonadati</taxon>
        <taxon>Bacteroidota</taxon>
        <taxon>Flavobacteriia</taxon>
        <taxon>Flavobacteriales</taxon>
        <taxon>Flavobacteriaceae</taxon>
        <taxon>Aequorivita</taxon>
    </lineage>
</organism>
<dbReference type="InterPro" id="IPR000305">
    <property type="entry name" value="GIY-YIG_endonuc"/>
</dbReference>
<dbReference type="eggNOG" id="COG2827">
    <property type="taxonomic scope" value="Bacteria"/>
</dbReference>
<dbReference type="CDD" id="cd10449">
    <property type="entry name" value="GIY-YIG_SLX1_like"/>
    <property type="match status" value="1"/>
</dbReference>
<evidence type="ECO:0000256" key="1">
    <source>
        <dbReference type="ARBA" id="ARBA00007435"/>
    </source>
</evidence>
<evidence type="ECO:0000313" key="4">
    <source>
        <dbReference type="Proteomes" id="UP000006049"/>
    </source>
</evidence>
<dbReference type="Gene3D" id="3.40.1440.10">
    <property type="entry name" value="GIY-YIG endonuclease"/>
    <property type="match status" value="1"/>
</dbReference>
<evidence type="ECO:0000313" key="3">
    <source>
        <dbReference type="EMBL" id="AFL80761.1"/>
    </source>
</evidence>
<dbReference type="GO" id="GO:0004519">
    <property type="term" value="F:endonuclease activity"/>
    <property type="evidence" value="ECO:0007669"/>
    <property type="project" value="UniProtKB-KW"/>
</dbReference>
<sequence>MKFTILSSMHYLYIIYSEKLNRYYIGETPDLRIRLDQHNQHYFKKSFTKAANDWKFSLTYQCDNKTQALFLEKFIKRMKSKVFIEKIIGNPHILSEILKKM</sequence>
<dbReference type="STRING" id="746697.Aeqsu_1267"/>
<reference evidence="3 4" key="1">
    <citation type="submission" date="2012-06" db="EMBL/GenBank/DDBJ databases">
        <title>The complete genome of Aequorivita sublithincola DSM 14238.</title>
        <authorList>
            <consortium name="US DOE Joint Genome Institute (JGI-PGF)"/>
            <person name="Lucas S."/>
            <person name="Copeland A."/>
            <person name="Lapidus A."/>
            <person name="Goodwin L."/>
            <person name="Pitluck S."/>
            <person name="Peters L."/>
            <person name="Munk A.C.C."/>
            <person name="Kyrpides N."/>
            <person name="Mavromatis K."/>
            <person name="Pagani I."/>
            <person name="Ivanova N."/>
            <person name="Ovchinnikova G."/>
            <person name="Zeytun A."/>
            <person name="Detter J.C."/>
            <person name="Han C."/>
            <person name="Land M."/>
            <person name="Hauser L."/>
            <person name="Markowitz V."/>
            <person name="Cheng J.-F."/>
            <person name="Hugenholtz P."/>
            <person name="Woyke T."/>
            <person name="Wu D."/>
            <person name="Tindall B."/>
            <person name="Faehnrich R."/>
            <person name="Brambilla E."/>
            <person name="Klenk H.-P."/>
            <person name="Eisen J.A."/>
        </authorList>
    </citation>
    <scope>NUCLEOTIDE SEQUENCE [LARGE SCALE GENOMIC DNA]</scope>
    <source>
        <strain evidence="4">DSM 14238 / LMG 21431 / ACAM 643 / 9-3</strain>
    </source>
</reference>
<dbReference type="Pfam" id="PF01541">
    <property type="entry name" value="GIY-YIG"/>
    <property type="match status" value="1"/>
</dbReference>
<dbReference type="InterPro" id="IPR035901">
    <property type="entry name" value="GIY-YIG_endonuc_sf"/>
</dbReference>
<keyword evidence="3" id="KW-0540">Nuclease</keyword>
<dbReference type="HOGENOM" id="CLU_135650_6_1_10"/>
<dbReference type="PANTHER" id="PTHR34477:SF1">
    <property type="entry name" value="UPF0213 PROTEIN YHBQ"/>
    <property type="match status" value="1"/>
</dbReference>
<protein>
    <submittedName>
        <fullName evidence="3">Putative endonuclease containing a URI domain</fullName>
    </submittedName>
</protein>
<dbReference type="SUPFAM" id="SSF82771">
    <property type="entry name" value="GIY-YIG endonuclease"/>
    <property type="match status" value="1"/>
</dbReference>
<comment type="similarity">
    <text evidence="1">Belongs to the UPF0213 family.</text>
</comment>
<dbReference type="EMBL" id="CP003280">
    <property type="protein sequence ID" value="AFL80761.1"/>
    <property type="molecule type" value="Genomic_DNA"/>
</dbReference>
<dbReference type="KEGG" id="asl:Aeqsu_1267"/>
<keyword evidence="3" id="KW-0378">Hydrolase</keyword>
<dbReference type="Proteomes" id="UP000006049">
    <property type="component" value="Chromosome"/>
</dbReference>
<accession>I3YUU3</accession>
<dbReference type="PROSITE" id="PS50164">
    <property type="entry name" value="GIY_YIG"/>
    <property type="match status" value="1"/>
</dbReference>
<feature type="domain" description="GIY-YIG" evidence="2">
    <location>
        <begin position="8"/>
        <end position="85"/>
    </location>
</feature>
<keyword evidence="4" id="KW-1185">Reference proteome</keyword>
<dbReference type="PATRIC" id="fig|746697.3.peg.1283"/>
<dbReference type="AlphaFoldDB" id="I3YUU3"/>